<protein>
    <recommendedName>
        <fullName evidence="4">Domain of unknown function WSN domain-containing protein</fullName>
    </recommendedName>
</protein>
<feature type="compositionally biased region" description="Low complexity" evidence="1">
    <location>
        <begin position="898"/>
        <end position="917"/>
    </location>
</feature>
<dbReference type="PaxDb" id="6239-M70.1b"/>
<dbReference type="AlphaFoldDB" id="U4PFG4"/>
<dbReference type="CTD" id="177014"/>
<reference evidence="5 6" key="1">
    <citation type="journal article" date="1998" name="Science">
        <title>Genome sequence of the nematode C. elegans: a platform for investigating biology.</title>
        <authorList>
            <consortium name="The C. elegans sequencing consortium"/>
            <person name="Sulson J.E."/>
            <person name="Waterston R."/>
        </authorList>
    </citation>
    <scope>NUCLEOTIDE SEQUENCE [LARGE SCALE GENOMIC DNA]</scope>
    <source>
        <strain evidence="5 6">Bristol N2</strain>
    </source>
</reference>
<keyword evidence="6" id="KW-1185">Reference proteome</keyword>
<evidence type="ECO:0000313" key="7">
    <source>
        <dbReference type="WormBase" id="M70.1b"/>
    </source>
</evidence>
<dbReference type="InterPro" id="IPR003125">
    <property type="entry name" value="WSN"/>
</dbReference>
<dbReference type="KEGG" id="cel:CELE_M70.1"/>
<dbReference type="Pfam" id="PF02206">
    <property type="entry name" value="WSN"/>
    <property type="match status" value="1"/>
</dbReference>
<dbReference type="OMA" id="RNNQNDQ"/>
<accession>U4PFG4</accession>
<keyword evidence="2" id="KW-0812">Transmembrane</keyword>
<dbReference type="Bgee" id="WBGene00019783">
    <property type="expression patterns" value="Expressed in material anatomical entity and 2 other cell types or tissues"/>
</dbReference>
<feature type="signal peptide" evidence="3">
    <location>
        <begin position="1"/>
        <end position="21"/>
    </location>
</feature>
<dbReference type="PANTHER" id="PTHR31227:SF1">
    <property type="entry name" value="DOMAIN OF UNKNOWN FUNCTION WSN DOMAIN-CONTAINING PROTEIN"/>
    <property type="match status" value="1"/>
</dbReference>
<organism evidence="5 6">
    <name type="scientific">Caenorhabditis elegans</name>
    <dbReference type="NCBI Taxonomy" id="6239"/>
    <lineage>
        <taxon>Eukaryota</taxon>
        <taxon>Metazoa</taxon>
        <taxon>Ecdysozoa</taxon>
        <taxon>Nematoda</taxon>
        <taxon>Chromadorea</taxon>
        <taxon>Rhabditida</taxon>
        <taxon>Rhabditina</taxon>
        <taxon>Rhabditomorpha</taxon>
        <taxon>Rhabditoidea</taxon>
        <taxon>Rhabditidae</taxon>
        <taxon>Peloderinae</taxon>
        <taxon>Caenorhabditis</taxon>
    </lineage>
</organism>
<proteinExistence type="predicted"/>
<keyword evidence="2" id="KW-0472">Membrane</keyword>
<sequence length="941" mass="102771">MMKSLWLTLGALVILFSSTSSRPTSQGSKIVGGPHENIRDSTPRDKLIAHPDRQKRAENYSPPQFKPNKFLHRLKRAENDYAYSLLMKRIPMLARVVSAISLYNGLVDNSIPSDEAITDLLNIGGVKLKDLETFDKTKVDDVIAKWEEASEKISGAGSVDLHKAIVDAQTVRTMWKNVGDLNSIPDKEAFKVFEKIEKLDLKIFEIFAVSETLKLLDSRASIATAKKSLEAIIKSVRSAIDATNGGLDTLSKLAPFHSAVKVFSFYENSAFKDIIISKTSDVNSMDADIENIKKLPVTTIFKMMSTVASRSTNIFGKYTAGFSNGVQDLQKIEVDLKDEWIQKTMNRTVDGLKNFKELGTTAAVLDGKLKGVGTMKHSASEAARLEKLIENSRNDQISAKKVIDSIILCKYFSVGSHVKSVVTASQNSQLLERTLNAVKKISELIATSKLGNSLDSIPVETLKTFTRQLKSSVALIKNRETVALLATKLKSESDLIVEFKENGIVKPVIGVFDCLKNKKDDFGPISNVLEVALKLRELKSDQQFFKNLETASSGIAGSSSSIKPVRDALSNIKKNKNTGEVGMLKDLQKYSLPLGSVATAIVNSGKVLEKKAALYSIIEDGDTVEEGLISVSSEALNLAVGSKYGDFHALQHSLVLLLGKLESWRSSIKKPANDTLVALTAMFKGLSQLPSVDIQADLKILAIDELSQKLKDDSQQQKLDELKSSLQSVEPLDLQFSKFNGPLNDISTTLNGLALVFSNANKDTLSGKTAGDNGDSSNSNMIIIIEVSILIPLLILIIVVLILWSRKLLCFKKKDTKPSAPKPKPDVPVNPTPQTAKVPVAPAPPAKDEKPKDVNVKKAETEKPKTEVTPKPAHKSAASKVDATNTKTEDQSTDQNRTTESVGQTTETTGNTTTEEGAVPIDWPKDVKPPPRNLKLNINEI</sequence>
<feature type="region of interest" description="Disordered" evidence="1">
    <location>
        <begin position="815"/>
        <end position="941"/>
    </location>
</feature>
<dbReference type="FunCoup" id="U4PFG4">
    <property type="interactions" value="256"/>
</dbReference>
<dbReference type="SMR" id="U4PFG4"/>
<evidence type="ECO:0000313" key="5">
    <source>
        <dbReference type="EMBL" id="CDH93481.1"/>
    </source>
</evidence>
<evidence type="ECO:0000256" key="3">
    <source>
        <dbReference type="SAM" id="SignalP"/>
    </source>
</evidence>
<feature type="domain" description="Domain of unknown function WSN" evidence="4">
    <location>
        <begin position="81"/>
        <end position="149"/>
    </location>
</feature>
<feature type="chain" id="PRO_5004652724" description="Domain of unknown function WSN domain-containing protein" evidence="3">
    <location>
        <begin position="22"/>
        <end position="941"/>
    </location>
</feature>
<dbReference type="PANTHER" id="PTHR31227">
    <property type="entry name" value="PROTEIN CBG15697"/>
    <property type="match status" value="1"/>
</dbReference>
<dbReference type="ExpressionAtlas" id="U4PFG4">
    <property type="expression patterns" value="baseline and differential"/>
</dbReference>
<dbReference type="RefSeq" id="NP_001294651.1">
    <property type="nucleotide sequence ID" value="NM_001307722.1"/>
</dbReference>
<evidence type="ECO:0000256" key="1">
    <source>
        <dbReference type="SAM" id="MobiDB-lite"/>
    </source>
</evidence>
<feature type="compositionally biased region" description="Pro residues" evidence="1">
    <location>
        <begin position="820"/>
        <end position="831"/>
    </location>
</feature>
<feature type="region of interest" description="Disordered" evidence="1">
    <location>
        <begin position="20"/>
        <end position="44"/>
    </location>
</feature>
<feature type="transmembrane region" description="Helical" evidence="2">
    <location>
        <begin position="781"/>
        <end position="804"/>
    </location>
</feature>
<name>U4PFG4_CAEEL</name>
<gene>
    <name evidence="5" type="ORF">CELE_M70.1</name>
    <name evidence="5 7" type="ORF">M70.1</name>
</gene>
<evidence type="ECO:0000259" key="4">
    <source>
        <dbReference type="SMART" id="SM00453"/>
    </source>
</evidence>
<evidence type="ECO:0000313" key="6">
    <source>
        <dbReference type="Proteomes" id="UP000001940"/>
    </source>
</evidence>
<dbReference type="WormBase" id="M70.1b">
    <property type="protein sequence ID" value="CE17193"/>
    <property type="gene ID" value="WBGene00019783"/>
</dbReference>
<dbReference type="Proteomes" id="UP000001940">
    <property type="component" value="Chromosome IV"/>
</dbReference>
<keyword evidence="2" id="KW-1133">Transmembrane helix</keyword>
<keyword evidence="3" id="KW-0732">Signal</keyword>
<dbReference type="SMART" id="SM00453">
    <property type="entry name" value="WSN"/>
    <property type="match status" value="1"/>
</dbReference>
<dbReference type="STRING" id="6239.M70.1b.1"/>
<dbReference type="InParanoid" id="U4PFG4"/>
<feature type="compositionally biased region" description="Basic and acidic residues" evidence="1">
    <location>
        <begin position="846"/>
        <end position="868"/>
    </location>
</feature>
<dbReference type="EMBL" id="BX284604">
    <property type="protein sequence ID" value="CDH93481.1"/>
    <property type="molecule type" value="Genomic_DNA"/>
</dbReference>
<dbReference type="AGR" id="WB:WBGene00019783"/>
<evidence type="ECO:0000256" key="2">
    <source>
        <dbReference type="SAM" id="Phobius"/>
    </source>
</evidence>
<dbReference type="eggNOG" id="ENOG502RYAB">
    <property type="taxonomic scope" value="Eukaryota"/>
</dbReference>
<dbReference type="GeneID" id="177014"/>
<dbReference type="OrthoDB" id="5877199at2759"/>